<sequence>MIDEQLKANRKVLRALPDGLLLGSTGARLWADYLDAVAGFSGRFDFIHKVNLPLLFSIQVNGETKVMDTADVTWYPSHLSMNYSNDYYALEETKFITYDDCAISNQTWRNTSKQPIHLTMRVPDHFEHIADNSIQGQYEIPFFSYKMNAHIISSEMELLRNGIIIQPGQQVSFIVGATLGINGQDDHSLLRERLQNIITANADVKSVLQQQQRQYQQWFDRAPKFHSSDKLLNKTWLYRWFILRYNLADPKYGLLQHPLFYEGRSHKKSKKPFSKGGWEFSKLINLSAPLHLTDARWHHDATPSIGSLKNMVDTPMEDGMFCCLTVDYSMHSFANYMCWAVYQLYLVHREKEPFVEALPALKKQLSSWHQVYGNEVDFLMTEFKHTRTGKEYQPSYWYFHDYPKNPKDQETYTPVKRVDRTVYHYLNALGVANLCKELQDPEAEYYENLAKEIKASILDKMWDEETSFFYDLHYETDEKALVKNIVGFYPAWAEILDQQHNELMAHLVNPEEFSTAGVYPTVSIDSKVFAREGGWFGKFIKGRNGCMWNGPSWPYTTGIALDALARESKRQHLKYNEAFAEGLRAYSFQHFQNHDLNQPGLVEHYNGETGEPLSDEQEYNHSYYIDLIVTHVAGLQLTATHLSLQPIDVGLDYFVLDDVMIAGNKLRITYLKSGLDSNDSNIQPGYHLYSNNKLIFSAESLQSVEIPLVTIN</sequence>
<proteinExistence type="predicted"/>
<feature type="domain" description="Mannosylglycerate hydrolase MGH1-like glycoside hydrolase" evidence="1">
    <location>
        <begin position="325"/>
        <end position="622"/>
    </location>
</feature>
<dbReference type="SUPFAM" id="SSF48208">
    <property type="entry name" value="Six-hairpin glycosidases"/>
    <property type="match status" value="1"/>
</dbReference>
<keyword evidence="2" id="KW-0326">Glycosidase</keyword>
<dbReference type="InterPro" id="IPR054491">
    <property type="entry name" value="MGH1-like_GH"/>
</dbReference>
<evidence type="ECO:0000313" key="3">
    <source>
        <dbReference type="Proteomes" id="UP001597362"/>
    </source>
</evidence>
<keyword evidence="3" id="KW-1185">Reference proteome</keyword>
<evidence type="ECO:0000259" key="1">
    <source>
        <dbReference type="Pfam" id="PF22422"/>
    </source>
</evidence>
<accession>A0ABW4YGY6</accession>
<dbReference type="EMBL" id="JBHUHO010000011">
    <property type="protein sequence ID" value="MFD2114966.1"/>
    <property type="molecule type" value="Genomic_DNA"/>
</dbReference>
<dbReference type="GO" id="GO:0016798">
    <property type="term" value="F:hydrolase activity, acting on glycosyl bonds"/>
    <property type="evidence" value="ECO:0007669"/>
    <property type="project" value="UniProtKB-KW"/>
</dbReference>
<organism evidence="2 3">
    <name type="scientific">Paenibacillus yanchengensis</name>
    <dbReference type="NCBI Taxonomy" id="2035833"/>
    <lineage>
        <taxon>Bacteria</taxon>
        <taxon>Bacillati</taxon>
        <taxon>Bacillota</taxon>
        <taxon>Bacilli</taxon>
        <taxon>Bacillales</taxon>
        <taxon>Paenibacillaceae</taxon>
        <taxon>Paenibacillus</taxon>
    </lineage>
</organism>
<gene>
    <name evidence="2" type="ORF">ACFSJH_04350</name>
</gene>
<comment type="caution">
    <text evidence="2">The sequence shown here is derived from an EMBL/GenBank/DDBJ whole genome shotgun (WGS) entry which is preliminary data.</text>
</comment>
<name>A0ABW4YGY6_9BACL</name>
<dbReference type="InterPro" id="IPR008928">
    <property type="entry name" value="6-hairpin_glycosidase_sf"/>
</dbReference>
<protein>
    <submittedName>
        <fullName evidence="2">Trehalase family glycosidase</fullName>
    </submittedName>
</protein>
<evidence type="ECO:0000313" key="2">
    <source>
        <dbReference type="EMBL" id="MFD2114966.1"/>
    </source>
</evidence>
<dbReference type="Gene3D" id="1.50.10.10">
    <property type="match status" value="1"/>
</dbReference>
<reference evidence="3" key="1">
    <citation type="journal article" date="2019" name="Int. J. Syst. Evol. Microbiol.">
        <title>The Global Catalogue of Microorganisms (GCM) 10K type strain sequencing project: providing services to taxonomists for standard genome sequencing and annotation.</title>
        <authorList>
            <consortium name="The Broad Institute Genomics Platform"/>
            <consortium name="The Broad Institute Genome Sequencing Center for Infectious Disease"/>
            <person name="Wu L."/>
            <person name="Ma J."/>
        </authorList>
    </citation>
    <scope>NUCLEOTIDE SEQUENCE [LARGE SCALE GENOMIC DNA]</scope>
    <source>
        <strain evidence="3">GH52</strain>
    </source>
</reference>
<keyword evidence="2" id="KW-0378">Hydrolase</keyword>
<dbReference type="Pfam" id="PF22422">
    <property type="entry name" value="MGH1-like_GH"/>
    <property type="match status" value="1"/>
</dbReference>
<dbReference type="InterPro" id="IPR012341">
    <property type="entry name" value="6hp_glycosidase-like_sf"/>
</dbReference>
<dbReference type="Proteomes" id="UP001597362">
    <property type="component" value="Unassembled WGS sequence"/>
</dbReference>
<dbReference type="RefSeq" id="WP_377769995.1">
    <property type="nucleotide sequence ID" value="NZ_JBHUHO010000011.1"/>
</dbReference>